<evidence type="ECO:0000256" key="1">
    <source>
        <dbReference type="ARBA" id="ARBA00022679"/>
    </source>
</evidence>
<dbReference type="InterPro" id="IPR036537">
    <property type="entry name" value="Adaptor_Cbl_N_dom_sf"/>
</dbReference>
<dbReference type="Proteomes" id="UP000439903">
    <property type="component" value="Unassembled WGS sequence"/>
</dbReference>
<dbReference type="SUPFAM" id="SSF56112">
    <property type="entry name" value="Protein kinase-like (PK-like)"/>
    <property type="match status" value="1"/>
</dbReference>
<evidence type="ECO:0000256" key="5">
    <source>
        <dbReference type="SAM" id="MobiDB-lite"/>
    </source>
</evidence>
<dbReference type="InterPro" id="IPR054000">
    <property type="entry name" value="MLKL_N"/>
</dbReference>
<dbReference type="InterPro" id="IPR059179">
    <property type="entry name" value="MLKL-like_MCAfunc"/>
</dbReference>
<dbReference type="PROSITE" id="PS50011">
    <property type="entry name" value="PROTEIN_KINASE_DOM"/>
    <property type="match status" value="1"/>
</dbReference>
<evidence type="ECO:0000259" key="6">
    <source>
        <dbReference type="PROSITE" id="PS50011"/>
    </source>
</evidence>
<dbReference type="EMBL" id="WTPW01003149">
    <property type="protein sequence ID" value="KAF0352733.1"/>
    <property type="molecule type" value="Genomic_DNA"/>
</dbReference>
<keyword evidence="8" id="KW-1185">Reference proteome</keyword>
<reference evidence="7 8" key="1">
    <citation type="journal article" date="2019" name="Environ. Microbiol.">
        <title>At the nexus of three kingdoms: the genome of the mycorrhizal fungus Gigaspora margarita provides insights into plant, endobacterial and fungal interactions.</title>
        <authorList>
            <person name="Venice F."/>
            <person name="Ghignone S."/>
            <person name="Salvioli di Fossalunga A."/>
            <person name="Amselem J."/>
            <person name="Novero M."/>
            <person name="Xianan X."/>
            <person name="Sedzielewska Toro K."/>
            <person name="Morin E."/>
            <person name="Lipzen A."/>
            <person name="Grigoriev I.V."/>
            <person name="Henrissat B."/>
            <person name="Martin F.M."/>
            <person name="Bonfante P."/>
        </authorList>
    </citation>
    <scope>NUCLEOTIDE SEQUENCE [LARGE SCALE GENOMIC DNA]</scope>
    <source>
        <strain evidence="7 8">BEG34</strain>
    </source>
</reference>
<dbReference type="Pfam" id="PF22215">
    <property type="entry name" value="MLKL_N"/>
    <property type="match status" value="1"/>
</dbReference>
<sequence length="721" mass="84005">MSTKETLEISPNEPASDYETPQQTEDQYSDRSVSDKLDHAKTLLGEVAVIGEVVKPYAPLISSLTDSIRRIYNSYDYAQYNKRISNVLLDRVDCVGAPIKALKRRKDKIETNFLNQNYYNALIRLLAVLKKTQQFITDVSSLWSLRKFPTTNNIKERFDRISKEFDDVIMDLNLEVPQDRELQKKRDAQALQVDITILNEFLEKIGNPVTTSKKQISPIFEEIILIKSHINENNGNNEIKITQIPPTELINNTRPKANDQYGNVLKRLWQVSGKYVACKRFDTQQTQKFQEQLVLLKKLNNCSSIIKFHGLSTLEWGSGQCTVIVYEWAEQGNLKTLYEKFTIDWPSKLDISVGICRGLLFLHGCDIMHHDVRCENILINENLEPKIANFRLCRPIHDDKEFKNVSDPPEHWMAPEQFRNDKKVGYYTYKCDVFSFGMLLWEFAFERVPYREWNEEKIAKHVLAGNREKIDQPLTSSQQKFTKIIRAAWQDDPALRPGLYKMFLKLEALRVENPKDKTITKLNTKKYDDNDEIINIFTEDETQIADVNELESMDLINEIVPSIRPFLRLSEGIKAHEQKEYKKAFECFESHASINNARAKCWKGYYLWEGLLETTDRNEAIKLFKEAADENVPEAMYYYAESLIENDTLKNTDDYLHYLTLAANYNNIDAFYTLGETLWYGKYGINKDEKKAQRYLRLAAMKEYSKAVDLLNKLNIPIYEA</sequence>
<dbReference type="SMART" id="SM00671">
    <property type="entry name" value="SEL1"/>
    <property type="match status" value="2"/>
</dbReference>
<protein>
    <submittedName>
        <fullName evidence="7">Kinase-like protein</fullName>
    </submittedName>
</protein>
<dbReference type="InterPro" id="IPR000719">
    <property type="entry name" value="Prot_kinase_dom"/>
</dbReference>
<dbReference type="InterPro" id="IPR008266">
    <property type="entry name" value="Tyr_kinase_AS"/>
</dbReference>
<feature type="domain" description="Protein kinase" evidence="6">
    <location>
        <begin position="250"/>
        <end position="509"/>
    </location>
</feature>
<organism evidence="7 8">
    <name type="scientific">Gigaspora margarita</name>
    <dbReference type="NCBI Taxonomy" id="4874"/>
    <lineage>
        <taxon>Eukaryota</taxon>
        <taxon>Fungi</taxon>
        <taxon>Fungi incertae sedis</taxon>
        <taxon>Mucoromycota</taxon>
        <taxon>Glomeromycotina</taxon>
        <taxon>Glomeromycetes</taxon>
        <taxon>Diversisporales</taxon>
        <taxon>Gigasporaceae</taxon>
        <taxon>Gigaspora</taxon>
    </lineage>
</organism>
<evidence type="ECO:0000256" key="3">
    <source>
        <dbReference type="ARBA" id="ARBA00022777"/>
    </source>
</evidence>
<dbReference type="InterPro" id="IPR001245">
    <property type="entry name" value="Ser-Thr/Tyr_kinase_cat_dom"/>
</dbReference>
<dbReference type="PANTHER" id="PTHR44329:SF288">
    <property type="entry name" value="MITOGEN-ACTIVATED PROTEIN KINASE KINASE KINASE 20"/>
    <property type="match status" value="1"/>
</dbReference>
<dbReference type="Gene3D" id="1.10.510.10">
    <property type="entry name" value="Transferase(Phosphotransferase) domain 1"/>
    <property type="match status" value="1"/>
</dbReference>
<dbReference type="InterPro" id="IPR011990">
    <property type="entry name" value="TPR-like_helical_dom_sf"/>
</dbReference>
<dbReference type="OrthoDB" id="1668230at2759"/>
<dbReference type="PANTHER" id="PTHR44329">
    <property type="entry name" value="SERINE/THREONINE-PROTEIN KINASE TNNI3K-RELATED"/>
    <property type="match status" value="1"/>
</dbReference>
<dbReference type="Gene3D" id="1.20.930.20">
    <property type="entry name" value="Adaptor protein Cbl, N-terminal domain"/>
    <property type="match status" value="1"/>
</dbReference>
<evidence type="ECO:0000313" key="8">
    <source>
        <dbReference type="Proteomes" id="UP000439903"/>
    </source>
</evidence>
<dbReference type="InterPro" id="IPR006597">
    <property type="entry name" value="Sel1-like"/>
</dbReference>
<evidence type="ECO:0000256" key="4">
    <source>
        <dbReference type="ARBA" id="ARBA00022840"/>
    </source>
</evidence>
<keyword evidence="2" id="KW-0547">Nucleotide-binding</keyword>
<dbReference type="CDD" id="cd21037">
    <property type="entry name" value="MLKL_NTD"/>
    <property type="match status" value="1"/>
</dbReference>
<dbReference type="PROSITE" id="PS00109">
    <property type="entry name" value="PROTEIN_KINASE_TYR"/>
    <property type="match status" value="1"/>
</dbReference>
<name>A0A8H3ZXL4_GIGMA</name>
<comment type="caution">
    <text evidence="7">The sequence shown here is derived from an EMBL/GenBank/DDBJ whole genome shotgun (WGS) entry which is preliminary data.</text>
</comment>
<dbReference type="InterPro" id="IPR011009">
    <property type="entry name" value="Kinase-like_dom_sf"/>
</dbReference>
<dbReference type="GO" id="GO:0007166">
    <property type="term" value="P:cell surface receptor signaling pathway"/>
    <property type="evidence" value="ECO:0007669"/>
    <property type="project" value="InterPro"/>
</dbReference>
<feature type="region of interest" description="Disordered" evidence="5">
    <location>
        <begin position="1"/>
        <end position="31"/>
    </location>
</feature>
<dbReference type="InterPro" id="IPR051681">
    <property type="entry name" value="Ser/Thr_Kinases-Pseudokinases"/>
</dbReference>
<dbReference type="GO" id="GO:0005524">
    <property type="term" value="F:ATP binding"/>
    <property type="evidence" value="ECO:0007669"/>
    <property type="project" value="UniProtKB-KW"/>
</dbReference>
<proteinExistence type="predicted"/>
<dbReference type="Gene3D" id="1.25.40.10">
    <property type="entry name" value="Tetratricopeptide repeat domain"/>
    <property type="match status" value="1"/>
</dbReference>
<accession>A0A8H3ZXL4</accession>
<gene>
    <name evidence="7" type="ORF">F8M41_015197</name>
</gene>
<evidence type="ECO:0000313" key="7">
    <source>
        <dbReference type="EMBL" id="KAF0352733.1"/>
    </source>
</evidence>
<evidence type="ECO:0000256" key="2">
    <source>
        <dbReference type="ARBA" id="ARBA00022741"/>
    </source>
</evidence>
<keyword evidence="1" id="KW-0808">Transferase</keyword>
<keyword evidence="3 7" id="KW-0418">Kinase</keyword>
<dbReference type="GO" id="GO:0004674">
    <property type="term" value="F:protein serine/threonine kinase activity"/>
    <property type="evidence" value="ECO:0007669"/>
    <property type="project" value="TreeGrafter"/>
</dbReference>
<dbReference type="AlphaFoldDB" id="A0A8H3ZXL4"/>
<dbReference type="Pfam" id="PF07714">
    <property type="entry name" value="PK_Tyr_Ser-Thr"/>
    <property type="match status" value="1"/>
</dbReference>
<keyword evidence="4" id="KW-0067">ATP-binding</keyword>
<dbReference type="SUPFAM" id="SSF81901">
    <property type="entry name" value="HCP-like"/>
    <property type="match status" value="1"/>
</dbReference>